<dbReference type="PANTHER" id="PTHR34597:SF3">
    <property type="entry name" value="OUTER MEMBRANE TRANSPORTER CDIB"/>
    <property type="match status" value="1"/>
</dbReference>
<dbReference type="InterPro" id="IPR005565">
    <property type="entry name" value="Hemolysn_activator_HlyB_C"/>
</dbReference>
<dbReference type="RefSeq" id="WP_162165210.1">
    <property type="nucleotide sequence ID" value="NZ_CAJHAQ010000001.1"/>
</dbReference>
<keyword evidence="3" id="KW-1185">Reference proteome</keyword>
<dbReference type="EMBL" id="UGVC01000001">
    <property type="protein sequence ID" value="SUD89736.1"/>
    <property type="molecule type" value="Genomic_DNA"/>
</dbReference>
<evidence type="ECO:0000313" key="2">
    <source>
        <dbReference type="EMBL" id="SUD89736.1"/>
    </source>
</evidence>
<proteinExistence type="predicted"/>
<dbReference type="GO" id="GO:0046819">
    <property type="term" value="P:protein secretion by the type V secretion system"/>
    <property type="evidence" value="ECO:0007669"/>
    <property type="project" value="TreeGrafter"/>
</dbReference>
<evidence type="ECO:0000313" key="3">
    <source>
        <dbReference type="Proteomes" id="UP000254123"/>
    </source>
</evidence>
<dbReference type="STRING" id="1123034.GCA_000685805_02508"/>
<dbReference type="InterPro" id="IPR051544">
    <property type="entry name" value="TPS_OM_transporter"/>
</dbReference>
<organism evidence="2 3">
    <name type="scientific">Psychrobacter phenylpyruvicus</name>
    <dbReference type="NCBI Taxonomy" id="29432"/>
    <lineage>
        <taxon>Bacteria</taxon>
        <taxon>Pseudomonadati</taxon>
        <taxon>Pseudomonadota</taxon>
        <taxon>Gammaproteobacteria</taxon>
        <taxon>Moraxellales</taxon>
        <taxon>Moraxellaceae</taxon>
        <taxon>Psychrobacter</taxon>
    </lineage>
</organism>
<dbReference type="GO" id="GO:0098046">
    <property type="term" value="C:type V protein secretion system complex"/>
    <property type="evidence" value="ECO:0007669"/>
    <property type="project" value="TreeGrafter"/>
</dbReference>
<sequence>MSRFYSGEFYSAIALYGISDLLITQKKSFPLGFQLTVDDSGNKETGKYLGTLGINIDHPLQANDVLYLSYTHTIDPWNKTDKKSNNDSIYAQYIYPFRDWKLNLNYSDYTFNQTLAGLNNDIVYKGDTLEGRAGLSKILYRDQHAKTTITLDGFKKSSKYYFDNEEIEVQRRKTAGWTLGLNHQQDTQIGKINAGINYEKGTGAFSAIKSPESYIGEADDRPSIVTANIDTSIPFMVNQANYYYQVGLVGQYTDDRLAPNERFIIGGRSTVRGVDSQQSIAGDKGLLIKQEIGRIFNSKTQFTLIPYITLDQGFVYGDSAEYLSNNQLISSTFGMKLYYPNFSLSGFIGRALRAPREVEKETVTGFSTSIYY</sequence>
<reference evidence="2 3" key="1">
    <citation type="submission" date="2018-06" db="EMBL/GenBank/DDBJ databases">
        <authorList>
            <consortium name="Pathogen Informatics"/>
            <person name="Doyle S."/>
        </authorList>
    </citation>
    <scope>NUCLEOTIDE SEQUENCE [LARGE SCALE GENOMIC DNA]</scope>
    <source>
        <strain evidence="2 3">NCTC10526</strain>
    </source>
</reference>
<gene>
    <name evidence="2" type="primary">shlB_1</name>
    <name evidence="2" type="ORF">NCTC10526_00033</name>
</gene>
<evidence type="ECO:0000259" key="1">
    <source>
        <dbReference type="Pfam" id="PF03865"/>
    </source>
</evidence>
<feature type="domain" description="Haemolysin activator HlyB C-terminal" evidence="1">
    <location>
        <begin position="17"/>
        <end position="336"/>
    </location>
</feature>
<dbReference type="Pfam" id="PF03865">
    <property type="entry name" value="ShlB"/>
    <property type="match status" value="1"/>
</dbReference>
<dbReference type="PANTHER" id="PTHR34597">
    <property type="entry name" value="SLR1661 PROTEIN"/>
    <property type="match status" value="1"/>
</dbReference>
<dbReference type="AlphaFoldDB" id="A0A379LGR0"/>
<dbReference type="GO" id="GO:0008320">
    <property type="term" value="F:protein transmembrane transporter activity"/>
    <property type="evidence" value="ECO:0007669"/>
    <property type="project" value="TreeGrafter"/>
</dbReference>
<name>A0A379LGR0_9GAMM</name>
<dbReference type="Proteomes" id="UP000254123">
    <property type="component" value="Unassembled WGS sequence"/>
</dbReference>
<accession>A0A379LGR0</accession>
<dbReference type="Gene3D" id="2.40.160.50">
    <property type="entry name" value="membrane protein fhac: a member of the omp85/tpsb transporter family"/>
    <property type="match status" value="1"/>
</dbReference>
<protein>
    <submittedName>
        <fullName evidence="2">Hemolysin transporter protein shlB</fullName>
    </submittedName>
</protein>